<keyword evidence="1" id="KW-0472">Membrane</keyword>
<feature type="transmembrane region" description="Helical" evidence="1">
    <location>
        <begin position="155"/>
        <end position="175"/>
    </location>
</feature>
<feature type="transmembrane region" description="Helical" evidence="1">
    <location>
        <begin position="128"/>
        <end position="148"/>
    </location>
</feature>
<dbReference type="Proteomes" id="UP000681414">
    <property type="component" value="Unassembled WGS sequence"/>
</dbReference>
<feature type="transmembrane region" description="Helical" evidence="1">
    <location>
        <begin position="187"/>
        <end position="207"/>
    </location>
</feature>
<evidence type="ECO:0008006" key="4">
    <source>
        <dbReference type="Google" id="ProtNLM"/>
    </source>
</evidence>
<dbReference type="EMBL" id="JAGYPG010000001">
    <property type="protein sequence ID" value="MBS4193792.1"/>
    <property type="molecule type" value="Genomic_DNA"/>
</dbReference>
<keyword evidence="3" id="KW-1185">Reference proteome</keyword>
<proteinExistence type="predicted"/>
<comment type="caution">
    <text evidence="2">The sequence shown here is derived from an EMBL/GenBank/DDBJ whole genome shotgun (WGS) entry which is preliminary data.</text>
</comment>
<gene>
    <name evidence="2" type="ORF">KHA97_01740</name>
</gene>
<feature type="transmembrane region" description="Helical" evidence="1">
    <location>
        <begin position="77"/>
        <end position="108"/>
    </location>
</feature>
<accession>A0A942TCI5</accession>
<name>A0A942TCI5_9BACI</name>
<organism evidence="2 3">
    <name type="scientific">Lederbergia citri</name>
    <dbReference type="NCBI Taxonomy" id="2833580"/>
    <lineage>
        <taxon>Bacteria</taxon>
        <taxon>Bacillati</taxon>
        <taxon>Bacillota</taxon>
        <taxon>Bacilli</taxon>
        <taxon>Bacillales</taxon>
        <taxon>Bacillaceae</taxon>
        <taxon>Lederbergia</taxon>
    </lineage>
</organism>
<feature type="transmembrane region" description="Helical" evidence="1">
    <location>
        <begin position="274"/>
        <end position="295"/>
    </location>
</feature>
<keyword evidence="1" id="KW-0812">Transmembrane</keyword>
<evidence type="ECO:0000313" key="2">
    <source>
        <dbReference type="EMBL" id="MBS4193792.1"/>
    </source>
</evidence>
<keyword evidence="1" id="KW-1133">Transmembrane helix</keyword>
<protein>
    <recommendedName>
        <fullName evidence="4">DUF4129 domain-containing protein</fullName>
    </recommendedName>
</protein>
<sequence>METKEYSSMMSEVYSQGGLIRSFLLKAILVSLIISPIHVMDSYYYTIAWPFLLLVCVGSVILLGLQRMNTKGFSFNFIAFTAPILFLLSVSTQLPFWIFLFSTVFLYFVLSREIENDIYDSVDGGEGILVATVFTAFVIWMIAAIFSLPFLYPVLLLLLVQFLVFSFGTFMRRYFESRIIDKNLLLLKVFVGMMGIFAVAFLAAFLFNHYLRKLLDQLLSLFATFLLFIIEPIIKLFPTSSLNQTEDNANQFIQGNEFGSDDSEIILNLEPSQVANNIVLVISIIILCFIIFYFFKKYKTRRPYQGVQDKTLNPFITKVSTYQDRNNIGPVYSDIENVIRREIKSLDKFAGKRKLGRHSNESFRDWFKRIDINISTDSMNIYESVRYGSVNATSTEVKNFMEEIKTIKEKMVKKE</sequence>
<evidence type="ECO:0000313" key="3">
    <source>
        <dbReference type="Proteomes" id="UP000681414"/>
    </source>
</evidence>
<evidence type="ECO:0000256" key="1">
    <source>
        <dbReference type="SAM" id="Phobius"/>
    </source>
</evidence>
<feature type="transmembrane region" description="Helical" evidence="1">
    <location>
        <begin position="20"/>
        <end position="37"/>
    </location>
</feature>
<dbReference type="AlphaFoldDB" id="A0A942TCI5"/>
<feature type="transmembrane region" description="Helical" evidence="1">
    <location>
        <begin position="43"/>
        <end position="65"/>
    </location>
</feature>
<dbReference type="RefSeq" id="WP_213123033.1">
    <property type="nucleotide sequence ID" value="NZ_JAGYPG010000001.1"/>
</dbReference>
<reference evidence="2 3" key="1">
    <citation type="submission" date="2021-05" db="EMBL/GenBank/DDBJ databases">
        <title>Novel Bacillus species.</title>
        <authorList>
            <person name="Liu G."/>
        </authorList>
    </citation>
    <scope>NUCLEOTIDE SEQUENCE [LARGE SCALE GENOMIC DNA]</scope>
    <source>
        <strain evidence="3">FJAT-49780</strain>
    </source>
</reference>